<name>A0AAD4N5K8_9BILA</name>
<reference evidence="3" key="1">
    <citation type="submission" date="2022-01" db="EMBL/GenBank/DDBJ databases">
        <title>Genome Sequence Resource for Two Populations of Ditylenchus destructor, the Migratory Endoparasitic Phytonematode.</title>
        <authorList>
            <person name="Zhang H."/>
            <person name="Lin R."/>
            <person name="Xie B."/>
        </authorList>
    </citation>
    <scope>NUCLEOTIDE SEQUENCE</scope>
    <source>
        <strain evidence="3">BazhouSP</strain>
    </source>
</reference>
<organism evidence="3 4">
    <name type="scientific">Ditylenchus destructor</name>
    <dbReference type="NCBI Taxonomy" id="166010"/>
    <lineage>
        <taxon>Eukaryota</taxon>
        <taxon>Metazoa</taxon>
        <taxon>Ecdysozoa</taxon>
        <taxon>Nematoda</taxon>
        <taxon>Chromadorea</taxon>
        <taxon>Rhabditida</taxon>
        <taxon>Tylenchina</taxon>
        <taxon>Tylenchomorpha</taxon>
        <taxon>Sphaerularioidea</taxon>
        <taxon>Anguinidae</taxon>
        <taxon>Anguininae</taxon>
        <taxon>Ditylenchus</taxon>
    </lineage>
</organism>
<evidence type="ECO:0000313" key="3">
    <source>
        <dbReference type="EMBL" id="KAI1712253.1"/>
    </source>
</evidence>
<feature type="region of interest" description="Disordered" evidence="1">
    <location>
        <begin position="23"/>
        <end position="61"/>
    </location>
</feature>
<protein>
    <recommendedName>
        <fullName evidence="2">WAP domain-containing protein</fullName>
    </recommendedName>
</protein>
<comment type="caution">
    <text evidence="3">The sequence shown here is derived from an EMBL/GenBank/DDBJ whole genome shotgun (WGS) entry which is preliminary data.</text>
</comment>
<dbReference type="AlphaFoldDB" id="A0AAD4N5K8"/>
<gene>
    <name evidence="3" type="ORF">DdX_09805</name>
</gene>
<dbReference type="PROSITE" id="PS51390">
    <property type="entry name" value="WAP"/>
    <property type="match status" value="1"/>
</dbReference>
<sequence length="236" mass="26885">MAVKLDWCEYMEKIGKKVKECEMSSEPSIEEDKEEEKVPVIVSKGRPIPQKSSEEENEPDSYETFSSYETCHGYYGRCKPSDECESGVLCTHKVTKLQCCTAPKNQCPSVDQMGYQCKKKNPVNWCNTNEDCGTNLVRSQICCPTGCGYNTCLNNVQNMAPSTKFRELHETAQRMSPDCPNPFLIPVNCLVPRPVSWCTSVRECPTYHSQRPRRCCLTPCGYNICLTRMEEKWLIA</sequence>
<accession>A0AAD4N5K8</accession>
<dbReference type="Proteomes" id="UP001201812">
    <property type="component" value="Unassembled WGS sequence"/>
</dbReference>
<feature type="domain" description="WAP" evidence="2">
    <location>
        <begin position="101"/>
        <end position="156"/>
    </location>
</feature>
<dbReference type="InterPro" id="IPR008197">
    <property type="entry name" value="WAP_dom"/>
</dbReference>
<proteinExistence type="predicted"/>
<keyword evidence="4" id="KW-1185">Reference proteome</keyword>
<dbReference type="EMBL" id="JAKKPZ010000019">
    <property type="protein sequence ID" value="KAI1712253.1"/>
    <property type="molecule type" value="Genomic_DNA"/>
</dbReference>
<dbReference type="PANTHER" id="PTHR36938">
    <property type="entry name" value="PROTEIN CBG26935"/>
    <property type="match status" value="1"/>
</dbReference>
<dbReference type="GO" id="GO:0005576">
    <property type="term" value="C:extracellular region"/>
    <property type="evidence" value="ECO:0007669"/>
    <property type="project" value="InterPro"/>
</dbReference>
<dbReference type="GO" id="GO:0030414">
    <property type="term" value="F:peptidase inhibitor activity"/>
    <property type="evidence" value="ECO:0007669"/>
    <property type="project" value="InterPro"/>
</dbReference>
<evidence type="ECO:0000313" key="4">
    <source>
        <dbReference type="Proteomes" id="UP001201812"/>
    </source>
</evidence>
<evidence type="ECO:0000256" key="1">
    <source>
        <dbReference type="SAM" id="MobiDB-lite"/>
    </source>
</evidence>
<evidence type="ECO:0000259" key="2">
    <source>
        <dbReference type="PROSITE" id="PS51390"/>
    </source>
</evidence>
<dbReference type="PANTHER" id="PTHR36938:SF2">
    <property type="entry name" value="WAP DOMAIN-CONTAINING PROTEIN"/>
    <property type="match status" value="1"/>
</dbReference>